<keyword evidence="1" id="KW-1133">Transmembrane helix</keyword>
<evidence type="ECO:0000256" key="1">
    <source>
        <dbReference type="SAM" id="Phobius"/>
    </source>
</evidence>
<organism evidence="2 3">
    <name type="scientific">Candidatus Lambdaproteobacteria bacterium RIFOXYD2_FULL_50_16</name>
    <dbReference type="NCBI Taxonomy" id="1817772"/>
    <lineage>
        <taxon>Bacteria</taxon>
        <taxon>Pseudomonadati</taxon>
        <taxon>Pseudomonadota</taxon>
        <taxon>Candidatus Lambdaproteobacteria</taxon>
    </lineage>
</organism>
<comment type="caution">
    <text evidence="2">The sequence shown here is derived from an EMBL/GenBank/DDBJ whole genome shotgun (WGS) entry which is preliminary data.</text>
</comment>
<dbReference type="EMBL" id="MFNE01000016">
    <property type="protein sequence ID" value="OGG96324.1"/>
    <property type="molecule type" value="Genomic_DNA"/>
</dbReference>
<dbReference type="AlphaFoldDB" id="A0A1F6GDZ8"/>
<keyword evidence="1" id="KW-0812">Transmembrane</keyword>
<gene>
    <name evidence="2" type="ORF">A2527_02450</name>
</gene>
<evidence type="ECO:0000313" key="2">
    <source>
        <dbReference type="EMBL" id="OGG96324.1"/>
    </source>
</evidence>
<name>A0A1F6GDZ8_9PROT</name>
<accession>A0A1F6GDZ8</accession>
<dbReference type="Proteomes" id="UP000178449">
    <property type="component" value="Unassembled WGS sequence"/>
</dbReference>
<keyword evidence="1" id="KW-0472">Membrane</keyword>
<feature type="transmembrane region" description="Helical" evidence="1">
    <location>
        <begin position="38"/>
        <end position="58"/>
    </location>
</feature>
<dbReference type="STRING" id="1817772.A2527_02450"/>
<proteinExistence type="predicted"/>
<evidence type="ECO:0000313" key="3">
    <source>
        <dbReference type="Proteomes" id="UP000178449"/>
    </source>
</evidence>
<sequence length="64" mass="7280">MKLIKLLAKNIKLALSTILPAGLTKNEWIRGLRWTSKVILGSGAVVSLTLFTLFVLSIRRRFRR</sequence>
<protein>
    <submittedName>
        <fullName evidence="2">Uncharacterized protein</fullName>
    </submittedName>
</protein>
<reference evidence="2 3" key="1">
    <citation type="journal article" date="2016" name="Nat. Commun.">
        <title>Thousands of microbial genomes shed light on interconnected biogeochemical processes in an aquifer system.</title>
        <authorList>
            <person name="Anantharaman K."/>
            <person name="Brown C.T."/>
            <person name="Hug L.A."/>
            <person name="Sharon I."/>
            <person name="Castelle C.J."/>
            <person name="Probst A.J."/>
            <person name="Thomas B.C."/>
            <person name="Singh A."/>
            <person name="Wilkins M.J."/>
            <person name="Karaoz U."/>
            <person name="Brodie E.L."/>
            <person name="Williams K.H."/>
            <person name="Hubbard S.S."/>
            <person name="Banfield J.F."/>
        </authorList>
    </citation>
    <scope>NUCLEOTIDE SEQUENCE [LARGE SCALE GENOMIC DNA]</scope>
</reference>